<evidence type="ECO:0000256" key="1">
    <source>
        <dbReference type="SAM" id="MobiDB-lite"/>
    </source>
</evidence>
<reference evidence="3" key="1">
    <citation type="journal article" date="2023" name="Insect Mol. Biol.">
        <title>Genome sequencing provides insights into the evolution of gene families encoding plant cell wall-degrading enzymes in longhorned beetles.</title>
        <authorList>
            <person name="Shin N.R."/>
            <person name="Okamura Y."/>
            <person name="Kirsch R."/>
            <person name="Pauchet Y."/>
        </authorList>
    </citation>
    <scope>NUCLEOTIDE SEQUENCE</scope>
    <source>
        <strain evidence="3">AMC_N1</strain>
    </source>
</reference>
<feature type="domain" description="Mos1 transposase HTH" evidence="2">
    <location>
        <begin position="51"/>
        <end position="89"/>
    </location>
</feature>
<dbReference type="Pfam" id="PF17906">
    <property type="entry name" value="HTH_48"/>
    <property type="match status" value="1"/>
</dbReference>
<sequence>MFAHSKNLTFWESGDIYHLVRAKTQTNLRNFDYWETTKQIPMPSTPPRATEMKSNSNKEKAYAMLKEVHGNEYVSRTPVFEWFKRFKEGHAMTEDDPPPGRPSTSKTDENIANWYINPRRSSSKHPRAC</sequence>
<evidence type="ECO:0000259" key="2">
    <source>
        <dbReference type="Pfam" id="PF17906"/>
    </source>
</evidence>
<evidence type="ECO:0000313" key="3">
    <source>
        <dbReference type="EMBL" id="KAJ8943963.1"/>
    </source>
</evidence>
<dbReference type="EMBL" id="JAPWTK010000271">
    <property type="protein sequence ID" value="KAJ8943963.1"/>
    <property type="molecule type" value="Genomic_DNA"/>
</dbReference>
<proteinExistence type="predicted"/>
<name>A0AAV8XZN6_9CUCU</name>
<dbReference type="Gene3D" id="1.10.10.1450">
    <property type="match status" value="1"/>
</dbReference>
<dbReference type="InterPro" id="IPR041426">
    <property type="entry name" value="Mos1_HTH"/>
</dbReference>
<evidence type="ECO:0000313" key="4">
    <source>
        <dbReference type="Proteomes" id="UP001162162"/>
    </source>
</evidence>
<dbReference type="AlphaFoldDB" id="A0AAV8XZN6"/>
<protein>
    <recommendedName>
        <fullName evidence="2">Mos1 transposase HTH domain-containing protein</fullName>
    </recommendedName>
</protein>
<organism evidence="3 4">
    <name type="scientific">Aromia moschata</name>
    <dbReference type="NCBI Taxonomy" id="1265417"/>
    <lineage>
        <taxon>Eukaryota</taxon>
        <taxon>Metazoa</taxon>
        <taxon>Ecdysozoa</taxon>
        <taxon>Arthropoda</taxon>
        <taxon>Hexapoda</taxon>
        <taxon>Insecta</taxon>
        <taxon>Pterygota</taxon>
        <taxon>Neoptera</taxon>
        <taxon>Endopterygota</taxon>
        <taxon>Coleoptera</taxon>
        <taxon>Polyphaga</taxon>
        <taxon>Cucujiformia</taxon>
        <taxon>Chrysomeloidea</taxon>
        <taxon>Cerambycidae</taxon>
        <taxon>Cerambycinae</taxon>
        <taxon>Callichromatini</taxon>
        <taxon>Aromia</taxon>
    </lineage>
</organism>
<gene>
    <name evidence="3" type="ORF">NQ318_013544</name>
</gene>
<accession>A0AAV8XZN6</accession>
<feature type="region of interest" description="Disordered" evidence="1">
    <location>
        <begin position="90"/>
        <end position="129"/>
    </location>
</feature>
<comment type="caution">
    <text evidence="3">The sequence shown here is derived from an EMBL/GenBank/DDBJ whole genome shotgun (WGS) entry which is preliminary data.</text>
</comment>
<keyword evidence="4" id="KW-1185">Reference proteome</keyword>
<dbReference type="Proteomes" id="UP001162162">
    <property type="component" value="Unassembled WGS sequence"/>
</dbReference>